<dbReference type="Gene3D" id="3.60.130.10">
    <property type="entry name" value="Clavaminate synthase-like"/>
    <property type="match status" value="1"/>
</dbReference>
<evidence type="ECO:0000259" key="2">
    <source>
        <dbReference type="Pfam" id="PF02668"/>
    </source>
</evidence>
<dbReference type="InterPro" id="IPR003819">
    <property type="entry name" value="TauD/TfdA-like"/>
</dbReference>
<evidence type="ECO:0000313" key="3">
    <source>
        <dbReference type="EMBL" id="KAF4629854.1"/>
    </source>
</evidence>
<accession>A0A8H4RGU4</accession>
<keyword evidence="4" id="KW-1185">Reference proteome</keyword>
<dbReference type="SUPFAM" id="SSF51197">
    <property type="entry name" value="Clavaminate synthase-like"/>
    <property type="match status" value="1"/>
</dbReference>
<proteinExistence type="predicted"/>
<reference evidence="3 4" key="1">
    <citation type="submission" date="2020-03" db="EMBL/GenBank/DDBJ databases">
        <title>Draft Genome Sequence of Cudoniella acicularis.</title>
        <authorList>
            <person name="Buettner E."/>
            <person name="Kellner H."/>
        </authorList>
    </citation>
    <scope>NUCLEOTIDE SEQUENCE [LARGE SCALE GENOMIC DNA]</scope>
    <source>
        <strain evidence="3 4">DSM 108380</strain>
    </source>
</reference>
<dbReference type="Proteomes" id="UP000566819">
    <property type="component" value="Unassembled WGS sequence"/>
</dbReference>
<dbReference type="GO" id="GO:0016491">
    <property type="term" value="F:oxidoreductase activity"/>
    <property type="evidence" value="ECO:0007669"/>
    <property type="project" value="UniProtKB-KW"/>
</dbReference>
<keyword evidence="1" id="KW-0560">Oxidoreductase</keyword>
<dbReference type="PANTHER" id="PTHR10696:SF21">
    <property type="entry name" value="TAUD_TFDA-LIKE DOMAIN-CONTAINING PROTEIN"/>
    <property type="match status" value="1"/>
</dbReference>
<dbReference type="EMBL" id="JAAMPI010000618">
    <property type="protein sequence ID" value="KAF4629854.1"/>
    <property type="molecule type" value="Genomic_DNA"/>
</dbReference>
<evidence type="ECO:0000256" key="1">
    <source>
        <dbReference type="ARBA" id="ARBA00023002"/>
    </source>
</evidence>
<comment type="caution">
    <text evidence="3">The sequence shown here is derived from an EMBL/GenBank/DDBJ whole genome shotgun (WGS) entry which is preliminary data.</text>
</comment>
<name>A0A8H4RGU4_9HELO</name>
<dbReference type="PANTHER" id="PTHR10696">
    <property type="entry name" value="GAMMA-BUTYROBETAINE HYDROXYLASE-RELATED"/>
    <property type="match status" value="1"/>
</dbReference>
<dbReference type="AlphaFoldDB" id="A0A8H4RGU4"/>
<protein>
    <recommendedName>
        <fullName evidence="2">TauD/TfdA-like domain-containing protein</fullName>
    </recommendedName>
</protein>
<dbReference type="InterPro" id="IPR050411">
    <property type="entry name" value="AlphaKG_dependent_hydroxylases"/>
</dbReference>
<dbReference type="OrthoDB" id="408743at2759"/>
<dbReference type="Pfam" id="PF02668">
    <property type="entry name" value="TauD"/>
    <property type="match status" value="1"/>
</dbReference>
<feature type="domain" description="TauD/TfdA-like" evidence="2">
    <location>
        <begin position="57"/>
        <end position="400"/>
    </location>
</feature>
<sequence>MIDVKPYWTAPAKEYQGKIQIIEGPDEPTIAFPLVLEPLTPELSREAILSQARKLGPQPSDKTIQSPIRQLLDANGGAIHFKGLPLKNADDFSEFMFALAGSGERAWKPHEHVGMEVLRRPQANNVLTANEGPPSHFIGWHNEYAVSPVHPHYLALFCKVPPGSGGETSVCSSIALYDRLKKDVPGFIEGCSKKGLVYNIPHNAEQVGGIVGGNGLYKDSAFGPKPGEGEEMPETEEGKRAMVERKLLDLAIRGGWHKGIDKTDESLPVWQRRGFNWTWQENGDLDVVHRVPGTRQHPTLNQPTIFNALSTRYTNAVANNTFEAPFTFKKEDGTEGVSVPPHFAGLEEDEVIPREWVQKMDEWQHKLDSSITWDVGDVLLIDNFAAQHARWAWEGDRKVMASFWDQPGMEGVPLKA</sequence>
<gene>
    <name evidence="3" type="ORF">G7Y89_g8289</name>
</gene>
<organism evidence="3 4">
    <name type="scientific">Cudoniella acicularis</name>
    <dbReference type="NCBI Taxonomy" id="354080"/>
    <lineage>
        <taxon>Eukaryota</taxon>
        <taxon>Fungi</taxon>
        <taxon>Dikarya</taxon>
        <taxon>Ascomycota</taxon>
        <taxon>Pezizomycotina</taxon>
        <taxon>Leotiomycetes</taxon>
        <taxon>Helotiales</taxon>
        <taxon>Tricladiaceae</taxon>
        <taxon>Cudoniella</taxon>
    </lineage>
</organism>
<evidence type="ECO:0000313" key="4">
    <source>
        <dbReference type="Proteomes" id="UP000566819"/>
    </source>
</evidence>
<dbReference type="InterPro" id="IPR042098">
    <property type="entry name" value="TauD-like_sf"/>
</dbReference>